<feature type="compositionally biased region" description="Acidic residues" evidence="1">
    <location>
        <begin position="156"/>
        <end position="165"/>
    </location>
</feature>
<evidence type="ECO:0000256" key="1">
    <source>
        <dbReference type="SAM" id="MobiDB-lite"/>
    </source>
</evidence>
<dbReference type="OrthoDB" id="2403564at2759"/>
<accession>A0A077X333</accession>
<feature type="region of interest" description="Disordered" evidence="1">
    <location>
        <begin position="141"/>
        <end position="175"/>
    </location>
</feature>
<gene>
    <name evidence="2" type="ORF">LRAMOSA06143</name>
</gene>
<feature type="region of interest" description="Disordered" evidence="1">
    <location>
        <begin position="1"/>
        <end position="30"/>
    </location>
</feature>
<dbReference type="AlphaFoldDB" id="A0A077X333"/>
<protein>
    <submittedName>
        <fullName evidence="2">Uncharacterized protein</fullName>
    </submittedName>
</protein>
<dbReference type="EMBL" id="LK023385">
    <property type="protein sequence ID" value="CDS13970.1"/>
    <property type="molecule type" value="Genomic_DNA"/>
</dbReference>
<name>A0A077X333_9FUNG</name>
<feature type="compositionally biased region" description="Polar residues" evidence="1">
    <location>
        <begin position="12"/>
        <end position="30"/>
    </location>
</feature>
<organism evidence="2">
    <name type="scientific">Lichtheimia ramosa</name>
    <dbReference type="NCBI Taxonomy" id="688394"/>
    <lineage>
        <taxon>Eukaryota</taxon>
        <taxon>Fungi</taxon>
        <taxon>Fungi incertae sedis</taxon>
        <taxon>Mucoromycota</taxon>
        <taxon>Mucoromycotina</taxon>
        <taxon>Mucoromycetes</taxon>
        <taxon>Mucorales</taxon>
        <taxon>Lichtheimiaceae</taxon>
        <taxon>Lichtheimia</taxon>
    </lineage>
</organism>
<sequence>MTTPAKKRSISPDLTTNSDLTTNKRPRSLSNSDLLSELTDVLAEIRSTPSSGEISAELLENFKLLMLQIERLSADESNTEAVQMKHESDRCLETWFDDLLAQCEADGELDLNTLEDELAAAGDVESDDEEDIEAALSLALALEEEEQDHHHHQEQVEQEQVEDEDAKSPAVQLMA</sequence>
<evidence type="ECO:0000313" key="2">
    <source>
        <dbReference type="EMBL" id="CDS13970.1"/>
    </source>
</evidence>
<reference evidence="2" key="1">
    <citation type="journal article" date="2014" name="Genome Announc.">
        <title>De novo whole-genome sequence and genome annotation of Lichtheimia ramosa.</title>
        <authorList>
            <person name="Linde J."/>
            <person name="Schwartze V."/>
            <person name="Binder U."/>
            <person name="Lass-Florl C."/>
            <person name="Voigt K."/>
            <person name="Horn F."/>
        </authorList>
    </citation>
    <scope>NUCLEOTIDE SEQUENCE</scope>
    <source>
        <strain evidence="2">JMRC FSU:6197</strain>
    </source>
</reference>
<proteinExistence type="predicted"/>